<dbReference type="PROSITE" id="PS00113">
    <property type="entry name" value="ADENYLATE_KINASE"/>
    <property type="match status" value="1"/>
</dbReference>
<dbReference type="PATRIC" id="fig|322095.3.peg.2099"/>
<protein>
    <recommendedName>
        <fullName evidence="5 7">Adenylate kinase</fullName>
        <shortName evidence="5">AK</shortName>
        <ecNumber evidence="5 7">2.7.4.3</ecNumber>
    </recommendedName>
    <alternativeName>
        <fullName evidence="5">ATP-AMP transphosphorylase</fullName>
    </alternativeName>
    <alternativeName>
        <fullName evidence="5">ATP:AMP phosphotransferase</fullName>
    </alternativeName>
    <alternativeName>
        <fullName evidence="5">Adenylate monophosphate kinase</fullName>
    </alternativeName>
</protein>
<organism evidence="8 9">
    <name type="scientific">Porphyromonas somerae</name>
    <dbReference type="NCBI Taxonomy" id="322095"/>
    <lineage>
        <taxon>Bacteria</taxon>
        <taxon>Pseudomonadati</taxon>
        <taxon>Bacteroidota</taxon>
        <taxon>Bacteroidia</taxon>
        <taxon>Bacteroidales</taxon>
        <taxon>Porphyromonadaceae</taxon>
        <taxon>Porphyromonas</taxon>
    </lineage>
</organism>
<evidence type="ECO:0000256" key="5">
    <source>
        <dbReference type="HAMAP-Rule" id="MF_00235"/>
    </source>
</evidence>
<keyword evidence="9" id="KW-1185">Reference proteome</keyword>
<dbReference type="NCBIfam" id="NF001381">
    <property type="entry name" value="PRK00279.1-3"/>
    <property type="match status" value="1"/>
</dbReference>
<dbReference type="GO" id="GO:0044209">
    <property type="term" value="P:AMP salvage"/>
    <property type="evidence" value="ECO:0007669"/>
    <property type="project" value="UniProtKB-UniRule"/>
</dbReference>
<evidence type="ECO:0000256" key="1">
    <source>
        <dbReference type="ARBA" id="ARBA00022679"/>
    </source>
</evidence>
<dbReference type="HAMAP" id="MF_00235">
    <property type="entry name" value="Adenylate_kinase_Adk"/>
    <property type="match status" value="1"/>
</dbReference>
<reference evidence="9" key="1">
    <citation type="submission" date="2016-01" db="EMBL/GenBank/DDBJ databases">
        <authorList>
            <person name="Mitreva M."/>
            <person name="Pepin K.H."/>
            <person name="Mihindukulasuriya K.A."/>
            <person name="Fulton R."/>
            <person name="Fronick C."/>
            <person name="O'Laughlin M."/>
            <person name="Miner T."/>
            <person name="Herter B."/>
            <person name="Rosa B.A."/>
            <person name="Cordes M."/>
            <person name="Tomlinson C."/>
            <person name="Wollam A."/>
            <person name="Palsikar V.B."/>
            <person name="Mardis E.R."/>
            <person name="Wilson R.K."/>
        </authorList>
    </citation>
    <scope>NUCLEOTIDE SEQUENCE [LARGE SCALE GENOMIC DNA]</scope>
    <source>
        <strain evidence="9">KA00683</strain>
    </source>
</reference>
<dbReference type="NCBIfam" id="NF011100">
    <property type="entry name" value="PRK14527.1"/>
    <property type="match status" value="1"/>
</dbReference>
<keyword evidence="4 5" id="KW-0418">Kinase</keyword>
<dbReference type="GO" id="GO:0004017">
    <property type="term" value="F:AMP kinase activity"/>
    <property type="evidence" value="ECO:0007669"/>
    <property type="project" value="UniProtKB-UniRule"/>
</dbReference>
<keyword evidence="5 7" id="KW-0067">ATP-binding</keyword>
<comment type="function">
    <text evidence="5">Catalyzes the reversible transfer of the terminal phosphate group between ATP and AMP. Plays an important role in cellular energy homeostasis and in adenine nucleotide metabolism.</text>
</comment>
<comment type="pathway">
    <text evidence="5">Purine metabolism; AMP biosynthesis via salvage pathway; AMP from ADP: step 1/1.</text>
</comment>
<comment type="catalytic activity">
    <reaction evidence="5 7">
        <text>AMP + ATP = 2 ADP</text>
        <dbReference type="Rhea" id="RHEA:12973"/>
        <dbReference type="ChEBI" id="CHEBI:30616"/>
        <dbReference type="ChEBI" id="CHEBI:456215"/>
        <dbReference type="ChEBI" id="CHEBI:456216"/>
        <dbReference type="EC" id="2.7.4.3"/>
    </reaction>
</comment>
<feature type="binding site" evidence="5">
    <location>
        <position position="128"/>
    </location>
    <ligand>
        <name>ATP</name>
        <dbReference type="ChEBI" id="CHEBI:30616"/>
    </ligand>
</feature>
<sequence length="190" mass="20439">MLNLVIFGAPGSGKGTQSEVLIEQFGFDHISTGDLLRAEIKQGSELGKSAKSYIDAGQLVPDSLIIGMIEKVLQERQPKKGLILDGFPRTVAQAEALDALYAKHGTAVHAVLDLQVAEDELIQRLLKRGEESGRSDDNLETIQKRLAVYHAQTAPIAEHYAKKGVHHAIEGSGAIADITARIAKVVNALN</sequence>
<dbReference type="AlphaFoldDB" id="A0A134AZX6"/>
<dbReference type="OrthoDB" id="9805030at2"/>
<dbReference type="InterPro" id="IPR000850">
    <property type="entry name" value="Adenylat/UMP-CMP_kin"/>
</dbReference>
<feature type="binding site" evidence="5">
    <location>
        <begin position="11"/>
        <end position="16"/>
    </location>
    <ligand>
        <name>ATP</name>
        <dbReference type="ChEBI" id="CHEBI:30616"/>
    </ligand>
</feature>
<gene>
    <name evidence="5" type="primary">adk</name>
    <name evidence="8" type="ORF">HMPREF3185_02129</name>
</gene>
<evidence type="ECO:0000256" key="4">
    <source>
        <dbReference type="ARBA" id="ARBA00022777"/>
    </source>
</evidence>
<feature type="binding site" evidence="5">
    <location>
        <position position="93"/>
    </location>
    <ligand>
        <name>AMP</name>
        <dbReference type="ChEBI" id="CHEBI:456215"/>
    </ligand>
</feature>
<dbReference type="Gene3D" id="3.40.50.300">
    <property type="entry name" value="P-loop containing nucleotide triphosphate hydrolases"/>
    <property type="match status" value="1"/>
</dbReference>
<comment type="caution">
    <text evidence="8">The sequence shown here is derived from an EMBL/GenBank/DDBJ whole genome shotgun (WGS) entry which is preliminary data.</text>
</comment>
<evidence type="ECO:0000313" key="9">
    <source>
        <dbReference type="Proteomes" id="UP000070224"/>
    </source>
</evidence>
<dbReference type="STRING" id="322095.HMPREF3185_02129"/>
<dbReference type="UniPathway" id="UPA00588">
    <property type="reaction ID" value="UER00649"/>
</dbReference>
<comment type="caution">
    <text evidence="5">Lacks conserved residue(s) required for the propagation of feature annotation.</text>
</comment>
<dbReference type="PANTHER" id="PTHR23359">
    <property type="entry name" value="NUCLEOTIDE KINASE"/>
    <property type="match status" value="1"/>
</dbReference>
<keyword evidence="3 5" id="KW-0547">Nucleotide-binding</keyword>
<dbReference type="CDD" id="cd01428">
    <property type="entry name" value="ADK"/>
    <property type="match status" value="1"/>
</dbReference>
<dbReference type="InterPro" id="IPR033690">
    <property type="entry name" value="Adenylat_kinase_CS"/>
</dbReference>
<evidence type="ECO:0000256" key="6">
    <source>
        <dbReference type="RuleBase" id="RU003330"/>
    </source>
</evidence>
<dbReference type="Proteomes" id="UP000070224">
    <property type="component" value="Unassembled WGS sequence"/>
</dbReference>
<dbReference type="InterPro" id="IPR027417">
    <property type="entry name" value="P-loop_NTPase"/>
</dbReference>
<feature type="binding site" evidence="5">
    <location>
        <position position="32"/>
    </location>
    <ligand>
        <name>AMP</name>
        <dbReference type="ChEBI" id="CHEBI:456215"/>
    </ligand>
</feature>
<feature type="region of interest" description="NMP" evidence="5">
    <location>
        <begin position="31"/>
        <end position="60"/>
    </location>
</feature>
<accession>A0A134AZX6</accession>
<feature type="binding site" evidence="5">
    <location>
        <begin position="86"/>
        <end position="89"/>
    </location>
    <ligand>
        <name>AMP</name>
        <dbReference type="ChEBI" id="CHEBI:456215"/>
    </ligand>
</feature>
<comment type="domain">
    <text evidence="5">Consists of three domains, a large central CORE domain and two small peripheral domains, NMPbind and LID, which undergo movements during catalysis. The LID domain closes over the site of phosphoryl transfer upon ATP binding. Assembling and dissambling the active center during each catalytic cycle provides an effective means to prevent ATP hydrolysis.</text>
</comment>
<evidence type="ECO:0000313" key="8">
    <source>
        <dbReference type="EMBL" id="KXB73243.1"/>
    </source>
</evidence>
<keyword evidence="2 5" id="KW-0545">Nucleotide biosynthesis</keyword>
<dbReference type="RefSeq" id="WP_060936134.1">
    <property type="nucleotide sequence ID" value="NZ_KQ960466.1"/>
</dbReference>
<dbReference type="GO" id="GO:0005737">
    <property type="term" value="C:cytoplasm"/>
    <property type="evidence" value="ECO:0007669"/>
    <property type="project" value="UniProtKB-SubCell"/>
</dbReference>
<dbReference type="EC" id="2.7.4.3" evidence="5 7"/>
<dbReference type="PRINTS" id="PR00094">
    <property type="entry name" value="ADENYLTKNASE"/>
</dbReference>
<evidence type="ECO:0000256" key="2">
    <source>
        <dbReference type="ARBA" id="ARBA00022727"/>
    </source>
</evidence>
<feature type="binding site" evidence="5">
    <location>
        <position position="37"/>
    </location>
    <ligand>
        <name>AMP</name>
        <dbReference type="ChEBI" id="CHEBI:456215"/>
    </ligand>
</feature>
<evidence type="ECO:0000256" key="3">
    <source>
        <dbReference type="ARBA" id="ARBA00022741"/>
    </source>
</evidence>
<feature type="binding site" evidence="5">
    <location>
        <position position="134"/>
    </location>
    <ligand>
        <name>AMP</name>
        <dbReference type="ChEBI" id="CHEBI:456215"/>
    </ligand>
</feature>
<dbReference type="EMBL" id="LSDK01000142">
    <property type="protein sequence ID" value="KXB73243.1"/>
    <property type="molecule type" value="Genomic_DNA"/>
</dbReference>
<dbReference type="GO" id="GO:0005524">
    <property type="term" value="F:ATP binding"/>
    <property type="evidence" value="ECO:0007669"/>
    <property type="project" value="UniProtKB-UniRule"/>
</dbReference>
<comment type="similarity">
    <text evidence="5 6">Belongs to the adenylate kinase family.</text>
</comment>
<dbReference type="NCBIfam" id="NF011104">
    <property type="entry name" value="PRK14531.1"/>
    <property type="match status" value="1"/>
</dbReference>
<feature type="binding site" evidence="5">
    <location>
        <position position="145"/>
    </location>
    <ligand>
        <name>AMP</name>
        <dbReference type="ChEBI" id="CHEBI:456215"/>
    </ligand>
</feature>
<keyword evidence="5" id="KW-0963">Cytoplasm</keyword>
<dbReference type="NCBIfam" id="NF011105">
    <property type="entry name" value="PRK14532.1"/>
    <property type="match status" value="1"/>
</dbReference>
<comment type="subcellular location">
    <subcellularLocation>
        <location evidence="5 7">Cytoplasm</location>
    </subcellularLocation>
</comment>
<name>A0A134AZX6_9PORP</name>
<proteinExistence type="inferred from homology"/>
<evidence type="ECO:0000256" key="7">
    <source>
        <dbReference type="RuleBase" id="RU003331"/>
    </source>
</evidence>
<keyword evidence="1 5" id="KW-0808">Transferase</keyword>
<dbReference type="SUPFAM" id="SSF52540">
    <property type="entry name" value="P-loop containing nucleoside triphosphate hydrolases"/>
    <property type="match status" value="1"/>
</dbReference>
<dbReference type="Pfam" id="PF00406">
    <property type="entry name" value="ADK"/>
    <property type="match status" value="1"/>
</dbReference>
<comment type="subunit">
    <text evidence="5 7">Monomer.</text>
</comment>
<feature type="binding site" evidence="5">
    <location>
        <begin position="58"/>
        <end position="60"/>
    </location>
    <ligand>
        <name>AMP</name>
        <dbReference type="ChEBI" id="CHEBI:456215"/>
    </ligand>
</feature>
<feature type="binding site" evidence="5">
    <location>
        <position position="173"/>
    </location>
    <ligand>
        <name>ATP</name>
        <dbReference type="ChEBI" id="CHEBI:30616"/>
    </ligand>
</feature>